<protein>
    <submittedName>
        <fullName evidence="1">Uncharacterized protein</fullName>
    </submittedName>
</protein>
<dbReference type="RefSeq" id="WP_062179050.1">
    <property type="nucleotide sequence ID" value="NZ_BBXL01000006.1"/>
</dbReference>
<proteinExistence type="predicted"/>
<evidence type="ECO:0000313" key="2">
    <source>
        <dbReference type="Proteomes" id="UP000184480"/>
    </source>
</evidence>
<dbReference type="Proteomes" id="UP000184480">
    <property type="component" value="Unassembled WGS sequence"/>
</dbReference>
<keyword evidence="2" id="KW-1185">Reference proteome</keyword>
<dbReference type="STRING" id="1346286.SAMN05444362_11153"/>
<evidence type="ECO:0000313" key="1">
    <source>
        <dbReference type="EMBL" id="SHF86542.1"/>
    </source>
</evidence>
<dbReference type="OrthoDB" id="997935at2"/>
<sequence>MEQKEKVKTLIDDVDLTHKYSMSRIYGLYNDVFGTTETPQSCASCLIRKVNQLRAWLSEQKEDSDCKQVVKKRSKASKS</sequence>
<reference evidence="2" key="1">
    <citation type="submission" date="2016-11" db="EMBL/GenBank/DDBJ databases">
        <authorList>
            <person name="Varghese N."/>
            <person name="Submissions S."/>
        </authorList>
    </citation>
    <scope>NUCLEOTIDE SEQUENCE [LARGE SCALE GENOMIC DNA]</scope>
    <source>
        <strain evidence="2">DSM 27370</strain>
    </source>
</reference>
<organism evidence="1 2">
    <name type="scientific">Dysgonomonas macrotermitis</name>
    <dbReference type="NCBI Taxonomy" id="1346286"/>
    <lineage>
        <taxon>Bacteria</taxon>
        <taxon>Pseudomonadati</taxon>
        <taxon>Bacteroidota</taxon>
        <taxon>Bacteroidia</taxon>
        <taxon>Bacteroidales</taxon>
        <taxon>Dysgonomonadaceae</taxon>
        <taxon>Dysgonomonas</taxon>
    </lineage>
</organism>
<name>A0A1M5F629_9BACT</name>
<gene>
    <name evidence="1" type="ORF">SAMN05444362_11153</name>
</gene>
<dbReference type="AlphaFoldDB" id="A0A1M5F629"/>
<dbReference type="EMBL" id="FQUC01000011">
    <property type="protein sequence ID" value="SHF86542.1"/>
    <property type="molecule type" value="Genomic_DNA"/>
</dbReference>
<accession>A0A1M5F629</accession>